<dbReference type="InterPro" id="IPR001507">
    <property type="entry name" value="ZP_dom"/>
</dbReference>
<dbReference type="PROSITE" id="PS51034">
    <property type="entry name" value="ZP_2"/>
    <property type="match status" value="1"/>
</dbReference>
<dbReference type="InterPro" id="IPR051962">
    <property type="entry name" value="Cuticlin"/>
</dbReference>
<feature type="signal peptide" evidence="2">
    <location>
        <begin position="1"/>
        <end position="19"/>
    </location>
</feature>
<feature type="chain" id="PRO_5005892180" evidence="2">
    <location>
        <begin position="20"/>
        <end position="154"/>
    </location>
</feature>
<evidence type="ECO:0000256" key="1">
    <source>
        <dbReference type="ARBA" id="ARBA00022729"/>
    </source>
</evidence>
<evidence type="ECO:0000313" key="4">
    <source>
        <dbReference type="Proteomes" id="UP000038045"/>
    </source>
</evidence>
<accession>A0A0N4ZSW0</accession>
<dbReference type="Proteomes" id="UP000038045">
    <property type="component" value="Unplaced"/>
</dbReference>
<dbReference type="PANTHER" id="PTHR22907:SF60">
    <property type="entry name" value="CUTICLIN-3"/>
    <property type="match status" value="1"/>
</dbReference>
<proteinExistence type="predicted"/>
<evidence type="ECO:0000259" key="3">
    <source>
        <dbReference type="PROSITE" id="PS51034"/>
    </source>
</evidence>
<protein>
    <submittedName>
        <fullName evidence="5">ZP domain-containing protein</fullName>
    </submittedName>
</protein>
<dbReference type="STRING" id="131310.A0A0N4ZSW0"/>
<organism evidence="4 5">
    <name type="scientific">Parastrongyloides trichosuri</name>
    <name type="common">Possum-specific nematode worm</name>
    <dbReference type="NCBI Taxonomy" id="131310"/>
    <lineage>
        <taxon>Eukaryota</taxon>
        <taxon>Metazoa</taxon>
        <taxon>Ecdysozoa</taxon>
        <taxon>Nematoda</taxon>
        <taxon>Chromadorea</taxon>
        <taxon>Rhabditida</taxon>
        <taxon>Tylenchina</taxon>
        <taxon>Panagrolaimomorpha</taxon>
        <taxon>Strongyloidoidea</taxon>
        <taxon>Strongyloididae</taxon>
        <taxon>Parastrongyloides</taxon>
    </lineage>
</organism>
<feature type="domain" description="ZP" evidence="3">
    <location>
        <begin position="1"/>
        <end position="154"/>
    </location>
</feature>
<dbReference type="AlphaFoldDB" id="A0A0N4ZSW0"/>
<dbReference type="Pfam" id="PF25301">
    <property type="entry name" value="CUT_C"/>
    <property type="match status" value="1"/>
</dbReference>
<sequence>MKLLILLVLIFYLTPNYDARPPTTINKTRITAANCKIAVSKDSINGETINSAILESVLFFKITCLPIHGYCLRISNCYISSIDTNPYQVIDKNGCSTEKDLFENVEYLTDYAGFIKNPVPVKFRNSNDSITLSCDTRMKLNDKFESCRYTMCEL</sequence>
<name>A0A0N4ZSW0_PARTI</name>
<reference evidence="5" key="1">
    <citation type="submission" date="2017-02" db="UniProtKB">
        <authorList>
            <consortium name="WormBaseParasite"/>
        </authorList>
    </citation>
    <scope>IDENTIFICATION</scope>
</reference>
<keyword evidence="4" id="KW-1185">Reference proteome</keyword>
<evidence type="ECO:0000313" key="5">
    <source>
        <dbReference type="WBParaSite" id="PTRK_0001159200.1"/>
    </source>
</evidence>
<dbReference type="InterPro" id="IPR057475">
    <property type="entry name" value="CUT_C"/>
</dbReference>
<dbReference type="PANTHER" id="PTHR22907">
    <property type="entry name" value="GH04558P"/>
    <property type="match status" value="1"/>
</dbReference>
<dbReference type="WBParaSite" id="PTRK_0001159200.1">
    <property type="protein sequence ID" value="PTRK_0001159200.1"/>
    <property type="gene ID" value="PTRK_0001159200"/>
</dbReference>
<keyword evidence="1 2" id="KW-0732">Signal</keyword>
<evidence type="ECO:0000256" key="2">
    <source>
        <dbReference type="SAM" id="SignalP"/>
    </source>
</evidence>